<dbReference type="InterPro" id="IPR011993">
    <property type="entry name" value="PH-like_dom_sf"/>
</dbReference>
<evidence type="ECO:0000256" key="2">
    <source>
        <dbReference type="ARBA" id="ARBA00023136"/>
    </source>
</evidence>
<feature type="compositionally biased region" description="Basic and acidic residues" evidence="3">
    <location>
        <begin position="339"/>
        <end position="356"/>
    </location>
</feature>
<evidence type="ECO:0000313" key="5">
    <source>
        <dbReference type="EMBL" id="CAI8040458.1"/>
    </source>
</evidence>
<reference evidence="5" key="1">
    <citation type="submission" date="2023-03" db="EMBL/GenBank/DDBJ databases">
        <authorList>
            <person name="Steffen K."/>
            <person name="Cardenas P."/>
        </authorList>
    </citation>
    <scope>NUCLEOTIDE SEQUENCE</scope>
</reference>
<sequence>MSEDTPTEPPAQQQREKQEASPASHPEGDKAAEPQTQEEEVKSKPTPAPASAPAPEFDVVKQGFIQRQGHLWKNWYRQWMTLDEGGVALRWYKTEQRTGNDGTLYMSKCAEVCEPKEGLTTNWPPEVEGRCFVVCSPNRAHYIIAESEDDKKDWIEKLTAAKTKFNTTGVGIVSVNLISVEAIKVTMEAEVQRAQGETDRALAGQGTSTEKIGKDLDKAAQDMEKEVKKETTTQQETQVVAEKVETEVKIEVGGETEVKIEAGGGEVMEEKTETVKEEEEVKTEVMVESGEVVAEVQVTSEEVVAEVQVTSEEVVAEVQVTSEEVVAEVQLTSEEVVAEEQKKEQPPAAEDAAKEE</sequence>
<accession>A0AA35T3R9</accession>
<dbReference type="GO" id="GO:0045595">
    <property type="term" value="P:regulation of cell differentiation"/>
    <property type="evidence" value="ECO:0007669"/>
    <property type="project" value="TreeGrafter"/>
</dbReference>
<comment type="caution">
    <text evidence="5">The sequence shown here is derived from an EMBL/GenBank/DDBJ whole genome shotgun (WGS) entry which is preliminary data.</text>
</comment>
<dbReference type="Gene3D" id="2.30.29.30">
    <property type="entry name" value="Pleckstrin-homology domain (PH domain)/Phosphotyrosine-binding domain (PTB)"/>
    <property type="match status" value="1"/>
</dbReference>
<gene>
    <name evidence="5" type="ORF">GBAR_LOCUS22546</name>
</gene>
<evidence type="ECO:0000259" key="4">
    <source>
        <dbReference type="PROSITE" id="PS50003"/>
    </source>
</evidence>
<organism evidence="5 6">
    <name type="scientific">Geodia barretti</name>
    <name type="common">Barrett's horny sponge</name>
    <dbReference type="NCBI Taxonomy" id="519541"/>
    <lineage>
        <taxon>Eukaryota</taxon>
        <taxon>Metazoa</taxon>
        <taxon>Porifera</taxon>
        <taxon>Demospongiae</taxon>
        <taxon>Heteroscleromorpha</taxon>
        <taxon>Tetractinellida</taxon>
        <taxon>Astrophorina</taxon>
        <taxon>Geodiidae</taxon>
        <taxon>Geodia</taxon>
    </lineage>
</organism>
<dbReference type="PROSITE" id="PS50003">
    <property type="entry name" value="PH_DOMAIN"/>
    <property type="match status" value="1"/>
</dbReference>
<dbReference type="Pfam" id="PF00169">
    <property type="entry name" value="PH"/>
    <property type="match status" value="1"/>
</dbReference>
<dbReference type="SUPFAM" id="SSF50729">
    <property type="entry name" value="PH domain-like"/>
    <property type="match status" value="1"/>
</dbReference>
<dbReference type="PANTHER" id="PTHR14309">
    <property type="entry name" value="EXPRESSED PROTEIN"/>
    <property type="match status" value="1"/>
</dbReference>
<dbReference type="GO" id="GO:0016020">
    <property type="term" value="C:membrane"/>
    <property type="evidence" value="ECO:0007669"/>
    <property type="project" value="UniProtKB-SubCell"/>
</dbReference>
<evidence type="ECO:0000256" key="1">
    <source>
        <dbReference type="ARBA" id="ARBA00004370"/>
    </source>
</evidence>
<dbReference type="InterPro" id="IPR001849">
    <property type="entry name" value="PH_domain"/>
</dbReference>
<dbReference type="CDD" id="cd00821">
    <property type="entry name" value="PH"/>
    <property type="match status" value="1"/>
</dbReference>
<keyword evidence="6" id="KW-1185">Reference proteome</keyword>
<dbReference type="InterPro" id="IPR039680">
    <property type="entry name" value="PLEKHB1/2"/>
</dbReference>
<dbReference type="EMBL" id="CASHTH010003110">
    <property type="protein sequence ID" value="CAI8040458.1"/>
    <property type="molecule type" value="Genomic_DNA"/>
</dbReference>
<dbReference type="AlphaFoldDB" id="A0AA35T3R9"/>
<name>A0AA35T3R9_GEOBA</name>
<evidence type="ECO:0000256" key="3">
    <source>
        <dbReference type="SAM" id="MobiDB-lite"/>
    </source>
</evidence>
<dbReference type="PANTHER" id="PTHR14309:SF10">
    <property type="entry name" value="PH DOMAIN-CONTAINING PROTEIN"/>
    <property type="match status" value="1"/>
</dbReference>
<feature type="region of interest" description="Disordered" evidence="3">
    <location>
        <begin position="335"/>
        <end position="356"/>
    </location>
</feature>
<proteinExistence type="predicted"/>
<dbReference type="Proteomes" id="UP001174909">
    <property type="component" value="Unassembled WGS sequence"/>
</dbReference>
<feature type="domain" description="PH" evidence="4">
    <location>
        <begin position="58"/>
        <end position="163"/>
    </location>
</feature>
<comment type="subcellular location">
    <subcellularLocation>
        <location evidence="1">Membrane</location>
    </subcellularLocation>
</comment>
<evidence type="ECO:0000313" key="6">
    <source>
        <dbReference type="Proteomes" id="UP001174909"/>
    </source>
</evidence>
<keyword evidence="2" id="KW-0472">Membrane</keyword>
<dbReference type="SMART" id="SM00233">
    <property type="entry name" value="PH"/>
    <property type="match status" value="1"/>
</dbReference>
<protein>
    <recommendedName>
        <fullName evidence="4">PH domain-containing protein</fullName>
    </recommendedName>
</protein>
<feature type="region of interest" description="Disordered" evidence="3">
    <location>
        <begin position="1"/>
        <end position="57"/>
    </location>
</feature>